<dbReference type="EMBL" id="UAWB01000012">
    <property type="protein sequence ID" value="SQB46090.1"/>
    <property type="molecule type" value="Genomic_DNA"/>
</dbReference>
<dbReference type="SUPFAM" id="SSF46689">
    <property type="entry name" value="Homeodomain-like"/>
    <property type="match status" value="1"/>
</dbReference>
<accession>A0A2X2Z6L3</accession>
<sequence length="144" mass="17421">MELDFKNIHIGNMIHLQVEQNQFEMTRICKFMKSSEKEIKAMYLQKDLPTGILLRWSKLLQYDFFRIYSQHLILFAPQKSSARVYVKQTEDKKSNLPQFKKNLYTKEIIDFILELIRTGEKTKEQVMAQYNIPKTTLYKWLKKY</sequence>
<dbReference type="InterPro" id="IPR009057">
    <property type="entry name" value="Homeodomain-like_sf"/>
</dbReference>
<name>A0A2X2Z6L3_CHRJE</name>
<keyword evidence="3" id="KW-1185">Reference proteome</keyword>
<dbReference type="EMBL" id="FNEG01000006">
    <property type="protein sequence ID" value="SDJ59273.1"/>
    <property type="molecule type" value="Genomic_DNA"/>
</dbReference>
<evidence type="ECO:0000313" key="1">
    <source>
        <dbReference type="EMBL" id="SDJ59273.1"/>
    </source>
</evidence>
<evidence type="ECO:0000313" key="4">
    <source>
        <dbReference type="Proteomes" id="UP000251670"/>
    </source>
</evidence>
<gene>
    <name evidence="2" type="ORF">NCTC13492_03153</name>
    <name evidence="1" type="ORF">SAMN05421542_3920</name>
</gene>
<dbReference type="AlphaFoldDB" id="A0A2X2Z6L3"/>
<reference evidence="1 3" key="1">
    <citation type="submission" date="2016-10" db="EMBL/GenBank/DDBJ databases">
        <authorList>
            <person name="Varghese N."/>
            <person name="Submissions S."/>
        </authorList>
    </citation>
    <scope>NUCLEOTIDE SEQUENCE [LARGE SCALE GENOMIC DNA]</scope>
    <source>
        <strain evidence="1 3">DSM 19299</strain>
    </source>
</reference>
<dbReference type="OrthoDB" id="799937at2"/>
<reference evidence="2 4" key="2">
    <citation type="submission" date="2018-06" db="EMBL/GenBank/DDBJ databases">
        <authorList>
            <consortium name="Pathogen Informatics"/>
            <person name="Doyle S."/>
        </authorList>
    </citation>
    <scope>NUCLEOTIDE SEQUENCE [LARGE SCALE GENOMIC DNA]</scope>
    <source>
        <strain evidence="2 4">NCTC13492</strain>
    </source>
</reference>
<dbReference type="Proteomes" id="UP000251670">
    <property type="component" value="Unassembled WGS sequence"/>
</dbReference>
<evidence type="ECO:0000313" key="2">
    <source>
        <dbReference type="EMBL" id="SQB46090.1"/>
    </source>
</evidence>
<proteinExistence type="predicted"/>
<dbReference type="STRING" id="445960.SAMN05421542_3920"/>
<evidence type="ECO:0000313" key="3">
    <source>
        <dbReference type="Proteomes" id="UP000199426"/>
    </source>
</evidence>
<organism evidence="2 4">
    <name type="scientific">Chryseobacterium jejuense</name>
    <dbReference type="NCBI Taxonomy" id="445960"/>
    <lineage>
        <taxon>Bacteria</taxon>
        <taxon>Pseudomonadati</taxon>
        <taxon>Bacteroidota</taxon>
        <taxon>Flavobacteriia</taxon>
        <taxon>Flavobacteriales</taxon>
        <taxon>Weeksellaceae</taxon>
        <taxon>Chryseobacterium group</taxon>
        <taxon>Chryseobacterium</taxon>
    </lineage>
</organism>
<dbReference type="Proteomes" id="UP000199426">
    <property type="component" value="Unassembled WGS sequence"/>
</dbReference>
<protein>
    <submittedName>
        <fullName evidence="2">Uncharacterized protein</fullName>
    </submittedName>
</protein>